<keyword evidence="3" id="KW-1185">Reference proteome</keyword>
<feature type="domain" description="DUF6603" evidence="1">
    <location>
        <begin position="828"/>
        <end position="1372"/>
    </location>
</feature>
<protein>
    <recommendedName>
        <fullName evidence="1">DUF6603 domain-containing protein</fullName>
    </recommendedName>
</protein>
<accession>A0A5N6KWM9</accession>
<name>A0A5N6KWM9_9ROSI</name>
<evidence type="ECO:0000313" key="2">
    <source>
        <dbReference type="EMBL" id="KAB8349758.1"/>
    </source>
</evidence>
<dbReference type="Pfam" id="PF20248">
    <property type="entry name" value="DUF6603"/>
    <property type="match status" value="1"/>
</dbReference>
<dbReference type="InterPro" id="IPR046538">
    <property type="entry name" value="DUF6603"/>
</dbReference>
<evidence type="ECO:0000259" key="1">
    <source>
        <dbReference type="Pfam" id="PF20248"/>
    </source>
</evidence>
<reference evidence="2 3" key="1">
    <citation type="submission" date="2019-06" db="EMBL/GenBank/DDBJ databases">
        <title>A chromosomal-level reference genome of Carpinus fangiana (Coryloideae, Betulaceae).</title>
        <authorList>
            <person name="Yang X."/>
            <person name="Wang Z."/>
            <person name="Zhang L."/>
            <person name="Hao G."/>
            <person name="Liu J."/>
            <person name="Yang Y."/>
        </authorList>
    </citation>
    <scope>NUCLEOTIDE SEQUENCE [LARGE SCALE GENOMIC DNA]</scope>
    <source>
        <strain evidence="2">Cfa_2016G</strain>
        <tissue evidence="2">Leaf</tissue>
    </source>
</reference>
<evidence type="ECO:0000313" key="3">
    <source>
        <dbReference type="Proteomes" id="UP000327013"/>
    </source>
</evidence>
<dbReference type="OrthoDB" id="5352492at2759"/>
<proteinExistence type="predicted"/>
<comment type="caution">
    <text evidence="2">The sequence shown here is derived from an EMBL/GenBank/DDBJ whole genome shotgun (WGS) entry which is preliminary data.</text>
</comment>
<dbReference type="Proteomes" id="UP000327013">
    <property type="component" value="Unassembled WGS sequence"/>
</dbReference>
<sequence length="1608" mass="174778">MATLHCAMIGLSGDPSEINQGSSIQLNEQDELSFWFQDVFNTGPSNVLMIRSADPASGYIGGFAISMPLVPLRKTLSTTDSPVVLLFTTAEGALNNTFDGSTPPSMGLRDGSTALTMALDNTSREPTSVTLEVLSRFVGLESLFENGVLSTLKNLNFVIPDPKNPGKGHRNALWFVPQQAYATTLRLQLDLSTEDLVTLQSFLDILNGTVTSAYIIARRKSIWMSNSAAISFETRGEMVLVTEMTIAGLTFDVVAEFSSGSVQFDVILKRKDGSVLDKMLNWLKTTFITDGGDDPFPFTQWLTQSAGPVSFPSFDFRRVAVVFSQSTSDSSKLKFRSFALDMELRMQINDQTVLSLIDFTYAAGSGGGPALTAELWTAPSYDVNDPALRLIPDFENYAWFEPLEQNGAVQDWPRYIDLKKLTGFGDSSPSIFPTLLSMAKFYIDKNTVAFSGTLRSVSSEEKSKPPIFAIDMIDLAASYTFGSGKDAAIDCMLGVSASIQAPPETKLDAAELKGGFAYEGARERWILSGSIENLCGAHFYQFFDSDSRSAAASLLDNIAVKRFDITYIYTAGQASDLDLKGTLGIGKLDFDLWYKNRGSGDWEFDASVTFGTGEAESTTLGEMLANVVGENDFNIPDFLGNITVSRKSSEDIVALKLCPDSTKTHLFFTMWVKLGDLRIQYIQFTPLKQQTGATATPSIKRVFLASIDALPKINIPVLGDITQPFDEALALWVQPQLNSEGLTLEDVNSINDLITKAPLSQKALPHKPNTGLRNGVHLMLVLKDNKGDTNVVVDYIFGDKKPDSTALLTGEDEFPSENGESGMATYSKSYGGLSVRNVGLKYTGSILSIKVDAAVKFGPIDFALLGFTIDLDFSSEARASLFNLPKPSISIQGLEAGYNSPPVVVGGMLLHVSDEKMDLWQGALAGSFQPWAFAVAGCYGTIKDLEAYKTFFLYARLLGPLITFEFATITGVTAGFGYNSSMQFPAVSDITKYPLLSVPDPPKDAQTAIQQLTRTAWFKGKNNSFWIAAGLDVNAFQMLDVSAVLAIEFDPNVKIGLFAIGTAVIPNEKAGKAKFAQIQLALTAVIDFAAGTMKIDGQLTPASFILDPNCHLTGGFGLYTWFGDAAPELKGDWVFTIGGYHRLFKPPPQYPHPPRLGISWQFNNAISIRGEAYFAITPKVCMGGGRWDVSLRLGPLEAYYSAFVDFLISFKPFYFIADGGVTVGVRYTMDLWLVTLRISVELSATLHIEGPPIHGYVHVDFWVFGFNIAFGDSSSEAQKLSLKEFLDLACQVSESAASDMFQTILGSTPVGGPLPLKTQERTIGDQKVTEVEDDAREPHVLVVQSGLVPDGKPESRPSGGPWTVRAATFSFAVSCKVALSKATIITGKLESSMTDDDDAEAESVVQGTGNSIYARPMCDESAKPDLGTELFVTIKPVESKQKLLADGTTVEADIPEWNDNSGIVKNLPTGLWGKYDRSIDPRRNPNASSLLDGNKEGTVSLLCGVVVRVPKSLVSVADTTKPFDYKKFMVQEIGGQYGFAKLRPNEAKFLPAPPEGKTQWDSVKSAWKSPGMGGEAPITVVDMWQDMGLSDLGWDPAKVDTEATGRWP</sequence>
<dbReference type="EMBL" id="VIBQ01000014">
    <property type="protein sequence ID" value="KAB8349758.1"/>
    <property type="molecule type" value="Genomic_DNA"/>
</dbReference>
<gene>
    <name evidence="2" type="ORF">FH972_023772</name>
</gene>
<organism evidence="2 3">
    <name type="scientific">Carpinus fangiana</name>
    <dbReference type="NCBI Taxonomy" id="176857"/>
    <lineage>
        <taxon>Eukaryota</taxon>
        <taxon>Viridiplantae</taxon>
        <taxon>Streptophyta</taxon>
        <taxon>Embryophyta</taxon>
        <taxon>Tracheophyta</taxon>
        <taxon>Spermatophyta</taxon>
        <taxon>Magnoliopsida</taxon>
        <taxon>eudicotyledons</taxon>
        <taxon>Gunneridae</taxon>
        <taxon>Pentapetalae</taxon>
        <taxon>rosids</taxon>
        <taxon>fabids</taxon>
        <taxon>Fagales</taxon>
        <taxon>Betulaceae</taxon>
        <taxon>Carpinus</taxon>
    </lineage>
</organism>